<dbReference type="InterPro" id="IPR005471">
    <property type="entry name" value="Tscrpt_reg_IclR_N"/>
</dbReference>
<dbReference type="SMART" id="SM00346">
    <property type="entry name" value="HTH_ICLR"/>
    <property type="match status" value="1"/>
</dbReference>
<evidence type="ECO:0000256" key="1">
    <source>
        <dbReference type="ARBA" id="ARBA00023015"/>
    </source>
</evidence>
<dbReference type="InterPro" id="IPR050707">
    <property type="entry name" value="HTH_MetabolicPath_Reg"/>
</dbReference>
<name>Q1LMM5_CUPMC</name>
<dbReference type="PROSITE" id="PS51077">
    <property type="entry name" value="HTH_ICLR"/>
    <property type="match status" value="1"/>
</dbReference>
<dbReference type="SUPFAM" id="SSF46785">
    <property type="entry name" value="Winged helix' DNA-binding domain"/>
    <property type="match status" value="1"/>
</dbReference>
<dbReference type="InterPro" id="IPR029016">
    <property type="entry name" value="GAF-like_dom_sf"/>
</dbReference>
<dbReference type="PANTHER" id="PTHR30136:SF35">
    <property type="entry name" value="HTH-TYPE TRANSCRIPTIONAL REGULATOR RV1719"/>
    <property type="match status" value="1"/>
</dbReference>
<proteinExistence type="predicted"/>
<dbReference type="GO" id="GO:0003700">
    <property type="term" value="F:DNA-binding transcription factor activity"/>
    <property type="evidence" value="ECO:0007669"/>
    <property type="project" value="TreeGrafter"/>
</dbReference>
<dbReference type="Pfam" id="PF09339">
    <property type="entry name" value="HTH_IclR"/>
    <property type="match status" value="1"/>
</dbReference>
<sequence>MVGDRLASDGACWRDGLYEVNPLQSTLHRWTTTTGVLVHNVHNLGINPATYSRPAGFLMPSSAKADAPLPQPGVQSLARAFALLHLLGTHHDPGLTLPELATLANIDRTTAHRMIRFLETAGYAEREPAGKRYHLGSAAMALGLRAMNRPPPDSRIVTRMKAVARLTGDAVFLIGRLGDHGHCLHTEEGAHRIKTFDLLTGTSRLLGQGTASMALMARLDNDEIRKHYNRHRAEYEQGGLSLLALLRGVDRSRKLGYVLAGAGGVAGVGYLLPLALEGDLAVSVVSAASRMPVSRRHEIGALLQATFGAD</sequence>
<dbReference type="Gene3D" id="3.30.450.40">
    <property type="match status" value="1"/>
</dbReference>
<dbReference type="GO" id="GO:0045892">
    <property type="term" value="P:negative regulation of DNA-templated transcription"/>
    <property type="evidence" value="ECO:0007669"/>
    <property type="project" value="TreeGrafter"/>
</dbReference>
<protein>
    <submittedName>
        <fullName evidence="4">Transcriptional regulator, IclR family</fullName>
    </submittedName>
</protein>
<dbReference type="SUPFAM" id="SSF55781">
    <property type="entry name" value="GAF domain-like"/>
    <property type="match status" value="1"/>
</dbReference>
<gene>
    <name evidence="4" type="ordered locus">Rmet_1720</name>
</gene>
<dbReference type="STRING" id="266264.Rmet_1720"/>
<dbReference type="InterPro" id="IPR036390">
    <property type="entry name" value="WH_DNA-bd_sf"/>
</dbReference>
<dbReference type="PANTHER" id="PTHR30136">
    <property type="entry name" value="HELIX-TURN-HELIX TRANSCRIPTIONAL REGULATOR, ICLR FAMILY"/>
    <property type="match status" value="1"/>
</dbReference>
<evidence type="ECO:0000313" key="5">
    <source>
        <dbReference type="Proteomes" id="UP000002429"/>
    </source>
</evidence>
<feature type="domain" description="HTH iclR-type" evidence="3">
    <location>
        <begin position="74"/>
        <end position="137"/>
    </location>
</feature>
<organism evidence="4 5">
    <name type="scientific">Cupriavidus metallidurans (strain ATCC 43123 / DSM 2839 / NBRC 102507 / CH34)</name>
    <name type="common">Ralstonia metallidurans</name>
    <dbReference type="NCBI Taxonomy" id="266264"/>
    <lineage>
        <taxon>Bacteria</taxon>
        <taxon>Pseudomonadati</taxon>
        <taxon>Pseudomonadota</taxon>
        <taxon>Betaproteobacteria</taxon>
        <taxon>Burkholderiales</taxon>
        <taxon>Burkholderiaceae</taxon>
        <taxon>Cupriavidus</taxon>
    </lineage>
</organism>
<keyword evidence="2" id="KW-0804">Transcription</keyword>
<dbReference type="GO" id="GO:0003677">
    <property type="term" value="F:DNA binding"/>
    <property type="evidence" value="ECO:0007669"/>
    <property type="project" value="InterPro"/>
</dbReference>
<evidence type="ECO:0000256" key="2">
    <source>
        <dbReference type="ARBA" id="ARBA00023163"/>
    </source>
</evidence>
<dbReference type="eggNOG" id="COG1414">
    <property type="taxonomic scope" value="Bacteria"/>
</dbReference>
<dbReference type="Gene3D" id="1.10.10.10">
    <property type="entry name" value="Winged helix-like DNA-binding domain superfamily/Winged helix DNA-binding domain"/>
    <property type="match status" value="1"/>
</dbReference>
<evidence type="ECO:0000313" key="4">
    <source>
        <dbReference type="EMBL" id="ABF08601.1"/>
    </source>
</evidence>
<keyword evidence="1" id="KW-0805">Transcription regulation</keyword>
<dbReference type="Proteomes" id="UP000002429">
    <property type="component" value="Chromosome"/>
</dbReference>
<accession>Q1LMM5</accession>
<dbReference type="InterPro" id="IPR036388">
    <property type="entry name" value="WH-like_DNA-bd_sf"/>
</dbReference>
<keyword evidence="5" id="KW-1185">Reference proteome</keyword>
<dbReference type="AlphaFoldDB" id="Q1LMM5"/>
<dbReference type="KEGG" id="rme:Rmet_1720"/>
<dbReference type="HOGENOM" id="CLU_062618_4_0_4"/>
<dbReference type="EMBL" id="CP000352">
    <property type="protein sequence ID" value="ABF08601.1"/>
    <property type="molecule type" value="Genomic_DNA"/>
</dbReference>
<reference evidence="5" key="1">
    <citation type="journal article" date="2010" name="PLoS ONE">
        <title>The complete genome sequence of Cupriavidus metallidurans strain CH34, a master survivalist in harsh and anthropogenic environments.</title>
        <authorList>
            <person name="Janssen P.J."/>
            <person name="Van Houdt R."/>
            <person name="Moors H."/>
            <person name="Monsieurs P."/>
            <person name="Morin N."/>
            <person name="Michaux A."/>
            <person name="Benotmane M.A."/>
            <person name="Leys N."/>
            <person name="Vallaeys T."/>
            <person name="Lapidus A."/>
            <person name="Monchy S."/>
            <person name="Medigue C."/>
            <person name="Taghavi S."/>
            <person name="McCorkle S."/>
            <person name="Dunn J."/>
            <person name="van der Lelie D."/>
            <person name="Mergeay M."/>
        </authorList>
    </citation>
    <scope>NUCLEOTIDE SEQUENCE [LARGE SCALE GENOMIC DNA]</scope>
    <source>
        <strain evidence="5">ATCC 43123 / DSM 2839 / NBRC 102507 / CH34</strain>
    </source>
</reference>
<evidence type="ECO:0000259" key="3">
    <source>
        <dbReference type="PROSITE" id="PS51077"/>
    </source>
</evidence>